<dbReference type="EMBL" id="CP069620">
    <property type="protein sequence ID" value="UZH56812.1"/>
    <property type="molecule type" value="Genomic_DNA"/>
</dbReference>
<accession>A0ABY6NV67</accession>
<dbReference type="InterPro" id="IPR016040">
    <property type="entry name" value="NAD(P)-bd_dom"/>
</dbReference>
<dbReference type="Pfam" id="PF13460">
    <property type="entry name" value="NAD_binding_10"/>
    <property type="match status" value="1"/>
</dbReference>
<name>A0ABY6NV67_9FLAO</name>
<dbReference type="Proteomes" id="UP001163981">
    <property type="component" value="Chromosome"/>
</dbReference>
<dbReference type="SUPFAM" id="SSF51735">
    <property type="entry name" value="NAD(P)-binding Rossmann-fold domains"/>
    <property type="match status" value="1"/>
</dbReference>
<protein>
    <submittedName>
        <fullName evidence="2">NAD(P)H-binding protein</fullName>
    </submittedName>
</protein>
<evidence type="ECO:0000313" key="3">
    <source>
        <dbReference type="Proteomes" id="UP001163981"/>
    </source>
</evidence>
<evidence type="ECO:0000259" key="1">
    <source>
        <dbReference type="Pfam" id="PF13460"/>
    </source>
</evidence>
<keyword evidence="3" id="KW-1185">Reference proteome</keyword>
<sequence length="250" mass="27552">MLLAEGFSVKGSTTSAHKMPFLKTEGIDAFQIKVTSEGIEGKIEEFLSETDILIIDFPPGLRKNPEIHYSEAIKKLAEAIEASGVKKLIFVSSISVYEETESFPMYTEDTLPNATSASGKEIISAEKILRENAIFDTTVIRFGGLMGAGRHPVKYLAGRKAIANPMGPVNLIHLEDCLLVIKKLLENAIFGEVYNAVFPLNPPKERYYQQKAREMGLELPQFDHYLPSVGKVISASKVMRELGVEFGAGI</sequence>
<dbReference type="InterPro" id="IPR051783">
    <property type="entry name" value="NAD(P)-dependent_oxidoreduct"/>
</dbReference>
<evidence type="ECO:0000313" key="2">
    <source>
        <dbReference type="EMBL" id="UZH56812.1"/>
    </source>
</evidence>
<organism evidence="2 3">
    <name type="scientific">Salinimicrobium tongyeongense</name>
    <dbReference type="NCBI Taxonomy" id="2809707"/>
    <lineage>
        <taxon>Bacteria</taxon>
        <taxon>Pseudomonadati</taxon>
        <taxon>Bacteroidota</taxon>
        <taxon>Flavobacteriia</taxon>
        <taxon>Flavobacteriales</taxon>
        <taxon>Flavobacteriaceae</taxon>
        <taxon>Salinimicrobium</taxon>
    </lineage>
</organism>
<dbReference type="Gene3D" id="3.40.50.720">
    <property type="entry name" value="NAD(P)-binding Rossmann-like Domain"/>
    <property type="match status" value="1"/>
</dbReference>
<dbReference type="PANTHER" id="PTHR48079:SF6">
    <property type="entry name" value="NAD(P)-BINDING DOMAIN-CONTAINING PROTEIN-RELATED"/>
    <property type="match status" value="1"/>
</dbReference>
<reference evidence="2" key="1">
    <citation type="submission" date="2021-02" db="EMBL/GenBank/DDBJ databases">
        <title>Salinimicrobium sp. nov. isolated from seawater in Tongyeong, Republic of Korea.</title>
        <authorList>
            <person name="Lee S.-J."/>
        </authorList>
    </citation>
    <scope>NUCLEOTIDE SEQUENCE</scope>
    <source>
        <strain evidence="2">HN-2-9-2</strain>
    </source>
</reference>
<gene>
    <name evidence="2" type="ORF">JRG66_08475</name>
</gene>
<proteinExistence type="predicted"/>
<feature type="domain" description="NAD(P)-binding" evidence="1">
    <location>
        <begin position="2"/>
        <end position="150"/>
    </location>
</feature>
<dbReference type="PANTHER" id="PTHR48079">
    <property type="entry name" value="PROTEIN YEEZ"/>
    <property type="match status" value="1"/>
</dbReference>
<dbReference type="InterPro" id="IPR036291">
    <property type="entry name" value="NAD(P)-bd_dom_sf"/>
</dbReference>